<dbReference type="GO" id="GO:0001727">
    <property type="term" value="F:lipid kinase activity"/>
    <property type="evidence" value="ECO:0007669"/>
    <property type="project" value="TreeGrafter"/>
</dbReference>
<dbReference type="InterPro" id="IPR017438">
    <property type="entry name" value="ATP-NAD_kinase_N"/>
</dbReference>
<dbReference type="Proteomes" id="UP000738402">
    <property type="component" value="Unassembled WGS sequence"/>
</dbReference>
<dbReference type="GO" id="GO:0016773">
    <property type="term" value="F:phosphotransferase activity, alcohol group as acceptor"/>
    <property type="evidence" value="ECO:0007669"/>
    <property type="project" value="UniProtKB-ARBA"/>
</dbReference>
<dbReference type="GO" id="GO:0046512">
    <property type="term" value="P:sphingosine biosynthetic process"/>
    <property type="evidence" value="ECO:0007669"/>
    <property type="project" value="TreeGrafter"/>
</dbReference>
<proteinExistence type="predicted"/>
<dbReference type="AlphaFoldDB" id="A0AAN6D5U7"/>
<dbReference type="GO" id="GO:0005737">
    <property type="term" value="C:cytoplasm"/>
    <property type="evidence" value="ECO:0007669"/>
    <property type="project" value="TreeGrafter"/>
</dbReference>
<dbReference type="GO" id="GO:0016020">
    <property type="term" value="C:membrane"/>
    <property type="evidence" value="ECO:0007669"/>
    <property type="project" value="TreeGrafter"/>
</dbReference>
<reference evidence="2" key="1">
    <citation type="journal article" date="2021" name="G3 (Bethesda)">
        <title>Genomic diversity, chromosomal rearrangements, and interspecies hybridization in the ogataea polymorpha species complex.</title>
        <authorList>
            <person name="Hanson S.J."/>
            <person name="Cinneide E.O."/>
            <person name="Salzberg L.I."/>
            <person name="Wolfe K.H."/>
            <person name="McGowan J."/>
            <person name="Fitzpatrick D.A."/>
            <person name="Matlin K."/>
        </authorList>
    </citation>
    <scope>NUCLEOTIDE SEQUENCE</scope>
    <source>
        <strain evidence="2">83-405-1</strain>
    </source>
</reference>
<dbReference type="EMBL" id="JAHLUH010000006">
    <property type="protein sequence ID" value="KAG7727552.1"/>
    <property type="molecule type" value="Genomic_DNA"/>
</dbReference>
<accession>A0AAN6D5U7</accession>
<dbReference type="PROSITE" id="PS50146">
    <property type="entry name" value="DAGK"/>
    <property type="match status" value="1"/>
</dbReference>
<dbReference type="InterPro" id="IPR050187">
    <property type="entry name" value="Lipid_Phosphate_FormReg"/>
</dbReference>
<dbReference type="InterPro" id="IPR001206">
    <property type="entry name" value="Diacylglycerol_kinase_cat_dom"/>
</dbReference>
<dbReference type="Pfam" id="PF00781">
    <property type="entry name" value="DAGK_cat"/>
    <property type="match status" value="1"/>
</dbReference>
<dbReference type="InterPro" id="IPR016064">
    <property type="entry name" value="NAD/diacylglycerol_kinase_sf"/>
</dbReference>
<organism evidence="2 3">
    <name type="scientific">Ogataea haglerorum</name>
    <dbReference type="NCBI Taxonomy" id="1937702"/>
    <lineage>
        <taxon>Eukaryota</taxon>
        <taxon>Fungi</taxon>
        <taxon>Dikarya</taxon>
        <taxon>Ascomycota</taxon>
        <taxon>Saccharomycotina</taxon>
        <taxon>Pichiomycetes</taxon>
        <taxon>Pichiales</taxon>
        <taxon>Pichiaceae</taxon>
        <taxon>Ogataea</taxon>
    </lineage>
</organism>
<dbReference type="PANTHER" id="PTHR12358">
    <property type="entry name" value="SPHINGOSINE KINASE"/>
    <property type="match status" value="1"/>
</dbReference>
<comment type="caution">
    <text evidence="2">The sequence shown here is derived from an EMBL/GenBank/DDBJ whole genome shotgun (WGS) entry which is preliminary data.</text>
</comment>
<dbReference type="PANTHER" id="PTHR12358:SF31">
    <property type="entry name" value="ACYLGLYCEROL KINASE, MITOCHONDRIAL"/>
    <property type="match status" value="1"/>
</dbReference>
<sequence>MVLAKITDHGLLMDQTSSETSSAGLFCCSPSELADRNGFEELSSGTLIPFKNIVWVEGALNESVEITYVEQQDSHLKVRTVVADVTGGQQSNEPGSKSAVSQLMALAYANSEPKKSVIVFVNPHSGKGKAIHLYAHEVEPILSAARYHVELVKTEYTGHATEYMKHVDINKYDGVICASGDGIPHEVLNGIYSREDRVRAFERLFVAQTPCGSGNAMALSCLGTLKPGLATLEIIKGHTVRSDLMLICSKSAGLRVSFLSQTYGVIAEADIGTEWMRFIGEIRFDIGVAFKILRRKQFPCRVAVKRITNDKQELLERYKSQYQQHGVTRLLDEDALKPKYFDGQLFDDNQLPAGWEWLDDNVTQNLSIFYAGKLPYISKDVDFFPAALPNDGAIDLVLFDGRAQVWKSAHSLLQLDKGMHVWHDHVDHMKVESLKLVPMLEQGRTSYISVDGENFPVETIQVEVLLGVMKTVMNDGRYKDSGFLAHIP</sequence>
<dbReference type="SUPFAM" id="SSF111331">
    <property type="entry name" value="NAD kinase/diacylglycerol kinase-like"/>
    <property type="match status" value="1"/>
</dbReference>
<feature type="domain" description="DAGKc" evidence="1">
    <location>
        <begin position="112"/>
        <end position="251"/>
    </location>
</feature>
<evidence type="ECO:0000313" key="3">
    <source>
        <dbReference type="Proteomes" id="UP000738402"/>
    </source>
</evidence>
<name>A0AAN6D5U7_9ASCO</name>
<dbReference type="Gene3D" id="3.40.50.10330">
    <property type="entry name" value="Probable inorganic polyphosphate/atp-NAD kinase, domain 1"/>
    <property type="match status" value="1"/>
</dbReference>
<protein>
    <recommendedName>
        <fullName evidence="1">DAGKc domain-containing protein</fullName>
    </recommendedName>
</protein>
<dbReference type="SMART" id="SM00046">
    <property type="entry name" value="DAGKc"/>
    <property type="match status" value="1"/>
</dbReference>
<gene>
    <name evidence="2" type="ORF">KL933_002486</name>
</gene>
<evidence type="ECO:0000259" key="1">
    <source>
        <dbReference type="PROSITE" id="PS50146"/>
    </source>
</evidence>
<dbReference type="Gene3D" id="2.60.200.40">
    <property type="match status" value="1"/>
</dbReference>
<evidence type="ECO:0000313" key="2">
    <source>
        <dbReference type="EMBL" id="KAG7727552.1"/>
    </source>
</evidence>